<dbReference type="Gene3D" id="3.40.50.12780">
    <property type="entry name" value="N-terminal domain of ligase-like"/>
    <property type="match status" value="1"/>
</dbReference>
<dbReference type="EMBL" id="JACBZP010000001">
    <property type="protein sequence ID" value="NYI69376.1"/>
    <property type="molecule type" value="Genomic_DNA"/>
</dbReference>
<dbReference type="Pfam" id="PF13193">
    <property type="entry name" value="AMP-binding_C"/>
    <property type="match status" value="1"/>
</dbReference>
<protein>
    <submittedName>
        <fullName evidence="3">O-succinylbenzoic acid--CoA ligase</fullName>
        <ecNumber evidence="3">6.2.1.26</ecNumber>
    </submittedName>
</protein>
<dbReference type="Pfam" id="PF00501">
    <property type="entry name" value="AMP-binding"/>
    <property type="match status" value="1"/>
</dbReference>
<dbReference type="Gene3D" id="3.30.300.30">
    <property type="match status" value="1"/>
</dbReference>
<sequence>MTTIRHYVEPRGQAALTLLDPIEAALGAGPAVCVDDSGPAAPDDQVDVPDPAVAVRTSGSTGSPKLVLLPADALRASADGTSARLAGPGHWLLALSTAHVAGLQVLIRSVLAGTTPTVQDTSKPFTARDFADAVARMPAGTRYASLVPTQLIRVLQDARARDAAASFDAILVGGASLAEATAQEAAAAGIRVVTTYGMSETCGGCLYDGQPLDGVLVRADDAGRLALGGPVVAAGYLNDGRFDTAGFSIDDSGTRWFTTNDLGSMSGGRLELTGRADDVIISGGRNVAPAPVEAALVTLPGIREALVVGVPDAEWGSAVTALIVPDRRTASGVPELARIRSMLKPLVGPAATPRTVLIVDELPLRSLGKPDRKAATNLAAAGILEALE</sequence>
<name>A0A7Z0D5Z8_9MICO</name>
<evidence type="ECO:0000259" key="1">
    <source>
        <dbReference type="Pfam" id="PF00501"/>
    </source>
</evidence>
<dbReference type="PANTHER" id="PTHR43767">
    <property type="entry name" value="LONG-CHAIN-FATTY-ACID--COA LIGASE"/>
    <property type="match status" value="1"/>
</dbReference>
<evidence type="ECO:0000313" key="4">
    <source>
        <dbReference type="Proteomes" id="UP000539111"/>
    </source>
</evidence>
<dbReference type="InterPro" id="IPR025110">
    <property type="entry name" value="AMP-bd_C"/>
</dbReference>
<keyword evidence="4" id="KW-1185">Reference proteome</keyword>
<dbReference type="InterPro" id="IPR042099">
    <property type="entry name" value="ANL_N_sf"/>
</dbReference>
<feature type="domain" description="AMP-dependent synthetase/ligase" evidence="1">
    <location>
        <begin position="42"/>
        <end position="213"/>
    </location>
</feature>
<dbReference type="NCBIfam" id="NF005877">
    <property type="entry name" value="PRK07824.1"/>
    <property type="match status" value="1"/>
</dbReference>
<dbReference type="EC" id="6.2.1.26" evidence="3"/>
<comment type="caution">
    <text evidence="3">The sequence shown here is derived from an EMBL/GenBank/DDBJ whole genome shotgun (WGS) entry which is preliminary data.</text>
</comment>
<dbReference type="SUPFAM" id="SSF56801">
    <property type="entry name" value="Acetyl-CoA synthetase-like"/>
    <property type="match status" value="1"/>
</dbReference>
<gene>
    <name evidence="3" type="ORF">BJY26_003682</name>
</gene>
<dbReference type="InterPro" id="IPR000873">
    <property type="entry name" value="AMP-dep_synth/lig_dom"/>
</dbReference>
<dbReference type="GO" id="GO:0008756">
    <property type="term" value="F:o-succinylbenzoate-CoA ligase activity"/>
    <property type="evidence" value="ECO:0007669"/>
    <property type="project" value="UniProtKB-EC"/>
</dbReference>
<proteinExistence type="predicted"/>
<dbReference type="PANTHER" id="PTHR43767:SF1">
    <property type="entry name" value="NONRIBOSOMAL PEPTIDE SYNTHASE PES1 (EUROFUNG)-RELATED"/>
    <property type="match status" value="1"/>
</dbReference>
<organism evidence="3 4">
    <name type="scientific">Spelaeicoccus albus</name>
    <dbReference type="NCBI Taxonomy" id="1280376"/>
    <lineage>
        <taxon>Bacteria</taxon>
        <taxon>Bacillati</taxon>
        <taxon>Actinomycetota</taxon>
        <taxon>Actinomycetes</taxon>
        <taxon>Micrococcales</taxon>
        <taxon>Brevibacteriaceae</taxon>
        <taxon>Spelaeicoccus</taxon>
    </lineage>
</organism>
<accession>A0A7Z0D5Z8</accession>
<dbReference type="RefSeq" id="WP_179429613.1">
    <property type="nucleotide sequence ID" value="NZ_JACBZP010000001.1"/>
</dbReference>
<evidence type="ECO:0000313" key="3">
    <source>
        <dbReference type="EMBL" id="NYI69376.1"/>
    </source>
</evidence>
<dbReference type="InterPro" id="IPR050237">
    <property type="entry name" value="ATP-dep_AMP-bd_enzyme"/>
</dbReference>
<reference evidence="3 4" key="1">
    <citation type="submission" date="2020-07" db="EMBL/GenBank/DDBJ databases">
        <title>Sequencing the genomes of 1000 actinobacteria strains.</title>
        <authorList>
            <person name="Klenk H.-P."/>
        </authorList>
    </citation>
    <scope>NUCLEOTIDE SEQUENCE [LARGE SCALE GENOMIC DNA]</scope>
    <source>
        <strain evidence="3 4">DSM 26341</strain>
    </source>
</reference>
<dbReference type="InterPro" id="IPR045851">
    <property type="entry name" value="AMP-bd_C_sf"/>
</dbReference>
<evidence type="ECO:0000259" key="2">
    <source>
        <dbReference type="Pfam" id="PF13193"/>
    </source>
</evidence>
<dbReference type="AlphaFoldDB" id="A0A7Z0D5Z8"/>
<keyword evidence="3" id="KW-0436">Ligase</keyword>
<dbReference type="Proteomes" id="UP000539111">
    <property type="component" value="Unassembled WGS sequence"/>
</dbReference>
<feature type="domain" description="AMP-binding enzyme C-terminal" evidence="2">
    <location>
        <begin position="292"/>
        <end position="369"/>
    </location>
</feature>